<keyword evidence="1" id="KW-0472">Membrane</keyword>
<organism evidence="4 5">
    <name type="scientific">Saprospira grandis (strain Lewin)</name>
    <dbReference type="NCBI Taxonomy" id="984262"/>
    <lineage>
        <taxon>Bacteria</taxon>
        <taxon>Pseudomonadati</taxon>
        <taxon>Bacteroidota</taxon>
        <taxon>Saprospiria</taxon>
        <taxon>Saprospirales</taxon>
        <taxon>Saprospiraceae</taxon>
        <taxon>Saprospira</taxon>
    </lineage>
</organism>
<dbReference type="EMBL" id="CP002831">
    <property type="protein sequence ID" value="AFC26886.1"/>
    <property type="molecule type" value="Genomic_DNA"/>
</dbReference>
<evidence type="ECO:0000259" key="3">
    <source>
        <dbReference type="Pfam" id="PF23357"/>
    </source>
</evidence>
<dbReference type="AlphaFoldDB" id="H6L8T0"/>
<evidence type="ECO:0000259" key="2">
    <source>
        <dbReference type="Pfam" id="PF09822"/>
    </source>
</evidence>
<protein>
    <submittedName>
        <fullName evidence="4">Gliding motility protein GldG</fullName>
    </submittedName>
</protein>
<dbReference type="NCBIfam" id="TIGR03521">
    <property type="entry name" value="GldG"/>
    <property type="match status" value="1"/>
</dbReference>
<evidence type="ECO:0000313" key="5">
    <source>
        <dbReference type="Proteomes" id="UP000007519"/>
    </source>
</evidence>
<dbReference type="KEGG" id="sgn:SGRA_4171"/>
<gene>
    <name evidence="4" type="primary">gldG</name>
    <name evidence="4" type="ordered locus">SGRA_4171</name>
</gene>
<feature type="domain" description="DUF7088" evidence="3">
    <location>
        <begin position="38"/>
        <end position="147"/>
    </location>
</feature>
<accession>H6L8T0</accession>
<dbReference type="RefSeq" id="WP_015694461.1">
    <property type="nucleotide sequence ID" value="NC_016940.1"/>
</dbReference>
<dbReference type="Proteomes" id="UP000007519">
    <property type="component" value="Chromosome"/>
</dbReference>
<dbReference type="HOGENOM" id="CLU_018716_1_0_10"/>
<keyword evidence="1" id="KW-0812">Transmembrane</keyword>
<dbReference type="InterPro" id="IPR019863">
    <property type="entry name" value="Motility-assoc_ABC-rel_GldG"/>
</dbReference>
<dbReference type="Pfam" id="PF23357">
    <property type="entry name" value="DUF7088"/>
    <property type="match status" value="1"/>
</dbReference>
<dbReference type="InterPro" id="IPR019196">
    <property type="entry name" value="ABC_transp_unknown"/>
</dbReference>
<name>H6L8T0_SAPGL</name>
<proteinExistence type="predicted"/>
<evidence type="ECO:0000313" key="4">
    <source>
        <dbReference type="EMBL" id="AFC26886.1"/>
    </source>
</evidence>
<feature type="transmembrane region" description="Helical" evidence="1">
    <location>
        <begin position="551"/>
        <end position="574"/>
    </location>
</feature>
<evidence type="ECO:0000256" key="1">
    <source>
        <dbReference type="SAM" id="Phobius"/>
    </source>
</evidence>
<keyword evidence="1" id="KW-1133">Transmembrane helix</keyword>
<dbReference type="InterPro" id="IPR055396">
    <property type="entry name" value="DUF7088"/>
</dbReference>
<feature type="domain" description="ABC-type uncharacterised transport system" evidence="2">
    <location>
        <begin position="194"/>
        <end position="517"/>
    </location>
</feature>
<feature type="transmembrane region" description="Helical" evidence="1">
    <location>
        <begin position="12"/>
        <end position="31"/>
    </location>
</feature>
<sequence>MKSKKAANSLLKFALMAVIIIVLNVLGSFIYGKIDLTEDQRFTLNPATAELLAKLPNDTASVSIEILLDGEFPSDFRHLQNNLKDLMGLFKERSAGMLNYRFVNPLDGTEEEVKALQKQLAKQKIMPLQIKDARQGRMILVFPFAIVRSGYNFEVINMVELGDGYYQPSDISASINSLEYKFAAAIKKLQLKSKPVVAFINNHGELPLRHIYGFEKALSENYGTKHVDLSRLNQIDSSVSLVVVAKPKRKFSYDDQFKLDQYVMNGGRILWMIDALDMEDDSLGKANGIHVPMPRELDLQKLLFNYGVRVNNNLIASYDAAAFGGLRSGPNQKSNPKWFYYPLVKPFATPQERLETGKSVIDHPIVKNLDFVLTKYPSSIDTVGTKTNVKKTPLLRSSKYSKLQYPPTRIGFGVIDPAIGPEAFTKGSQNVAVLLEGEFESHFKNRLPPRAEEIWKKAGNYPIRMSSRPSKMIVISDGDIAYNNYHAPSQRHYPLGAGFLPDFGPKLFANQEFLLACVEYLTDDSGLVNLRNREIRLRPLDQKRAFDQESLWQFINLGLPLIILGLFGLLYYYLRRRRYTK</sequence>
<dbReference type="eggNOG" id="COG3225">
    <property type="taxonomic scope" value="Bacteria"/>
</dbReference>
<reference evidence="4 5" key="1">
    <citation type="journal article" date="2012" name="Stand. Genomic Sci.">
        <title>Complete genome sequencing and analysis of Saprospira grandis str. Lewin, a predatory marine bacterium.</title>
        <authorList>
            <person name="Saw J.H."/>
            <person name="Yuryev A."/>
            <person name="Kanbe M."/>
            <person name="Hou S."/>
            <person name="Young A.G."/>
            <person name="Aizawa S."/>
            <person name="Alam M."/>
        </authorList>
    </citation>
    <scope>NUCLEOTIDE SEQUENCE [LARGE SCALE GENOMIC DNA]</scope>
    <source>
        <strain evidence="4 5">Lewin</strain>
    </source>
</reference>
<dbReference type="STRING" id="984262.SGRA_4171"/>
<dbReference type="Pfam" id="PF09822">
    <property type="entry name" value="ABC_transp_aux"/>
    <property type="match status" value="1"/>
</dbReference>
<keyword evidence="5" id="KW-1185">Reference proteome</keyword>